<dbReference type="InterPro" id="IPR013656">
    <property type="entry name" value="PAS_4"/>
</dbReference>
<feature type="modified residue" description="4-aspartylphosphate" evidence="4">
    <location>
        <position position="779"/>
    </location>
</feature>
<keyword evidence="10" id="KW-1185">Reference proteome</keyword>
<dbReference type="SMART" id="SM00387">
    <property type="entry name" value="HATPase_c"/>
    <property type="match status" value="1"/>
</dbReference>
<feature type="domain" description="PAS" evidence="8">
    <location>
        <begin position="340"/>
        <end position="376"/>
    </location>
</feature>
<protein>
    <recommendedName>
        <fullName evidence="2">histidine kinase</fullName>
        <ecNumber evidence="2">2.7.13.3</ecNumber>
    </recommendedName>
</protein>
<sequence>MNGVAMGTVEKPLIDRAAAASGVRRLLVLGGGLILLAALLALFGHAYGAIALVIIFGALAIAGIAAIFATALGFVQFTGRIAEGAIAKDFLDTARTGTLIVDRKGRIIYANRAYGEATGATTATTVKTLERLLAREPEASEAIYALANLARENRAGHREFRLPRSLSGGEAAPTAHWYRASVRPLATSNGLLQAWQILDITADRKHEESSFQDLQHAIDYLDKAPAGFFAADADHRIAYLNATLAGWLDVDLSEFKPFSRSILEFVPEVSHGLLSPRLNVGASDAPTVIDLDLVTERGQSLPVRLLRRSAEGDAAAPGIVRTLVLNRGGDNEAPGSLEVAEARFTRFFNSSPMAIAALDEHGRVVRANAVFGQLFGAEAAAGGAEIERSLRENGREGLRQALAAATTGRAGIPAIDAEIEGEPPRSVRLYISAVPKAGGDSDEAAILYGVDITEQRVLEDQYAKSQKMQAIGNLAGGIAHDFNNVLTIITASVDFLLLNHRTGDPSFQDLLLIKQSANRAASLVRQLLAYSRRQTMRPKMLSLTDVIADMHLLLKRVSGDNTKLERRHERDLWPVMADIGQFEQVITNLVQNARDAMPGGGRITISTRNVAADEARRFGYAELTEGEYVLVEVADTGTGMPAEVAERIFEPFFTTKEIGKGTGLGLSMVYGIVKQSGGFIFVESTQGEGTAFRIFLPRHIPAQVTAIKSEGGSVAASNAKMDLSGTASILLVEDEDHVRAGNVRALKMRGYEVHEAASGIEALEVMEELEGRIDLIVSDVVMPEMDGPTLLREMRQKRPDLKFIFVSGYAEDAFAKNLPEGEKFGFLAKPFSLRDLAVSVKTMLDE</sequence>
<feature type="domain" description="Histidine kinase" evidence="6">
    <location>
        <begin position="477"/>
        <end position="700"/>
    </location>
</feature>
<dbReference type="InterPro" id="IPR003661">
    <property type="entry name" value="HisK_dim/P_dom"/>
</dbReference>
<accession>A0A6L9MBR9</accession>
<dbReference type="SUPFAM" id="SSF47384">
    <property type="entry name" value="Homodimeric domain of signal transducing histidine kinase"/>
    <property type="match status" value="1"/>
</dbReference>
<evidence type="ECO:0000313" key="10">
    <source>
        <dbReference type="Proteomes" id="UP000476332"/>
    </source>
</evidence>
<dbReference type="AlphaFoldDB" id="A0A6L9MBR9"/>
<dbReference type="Gene3D" id="3.40.50.2300">
    <property type="match status" value="1"/>
</dbReference>
<dbReference type="SMART" id="SM00388">
    <property type="entry name" value="HisKA"/>
    <property type="match status" value="1"/>
</dbReference>
<keyword evidence="3 4" id="KW-0597">Phosphoprotein</keyword>
<keyword evidence="5" id="KW-0812">Transmembrane</keyword>
<dbReference type="PRINTS" id="PR00344">
    <property type="entry name" value="BCTRLSENSOR"/>
</dbReference>
<dbReference type="Gene3D" id="3.30.565.10">
    <property type="entry name" value="Histidine kinase-like ATPase, C-terminal domain"/>
    <property type="match status" value="1"/>
</dbReference>
<dbReference type="EC" id="2.7.13.3" evidence="2"/>
<dbReference type="Proteomes" id="UP000476332">
    <property type="component" value="Unassembled WGS sequence"/>
</dbReference>
<evidence type="ECO:0000259" key="8">
    <source>
        <dbReference type="PROSITE" id="PS50112"/>
    </source>
</evidence>
<keyword evidence="5" id="KW-1133">Transmembrane helix</keyword>
<evidence type="ECO:0000256" key="3">
    <source>
        <dbReference type="ARBA" id="ARBA00022553"/>
    </source>
</evidence>
<name>A0A6L9MBR9_9HYPH</name>
<dbReference type="Gene3D" id="1.10.287.130">
    <property type="match status" value="1"/>
</dbReference>
<feature type="transmembrane region" description="Helical" evidence="5">
    <location>
        <begin position="26"/>
        <end position="43"/>
    </location>
</feature>
<dbReference type="Pfam" id="PF02518">
    <property type="entry name" value="HATPase_c"/>
    <property type="match status" value="1"/>
</dbReference>
<dbReference type="InterPro" id="IPR036890">
    <property type="entry name" value="HATPase_C_sf"/>
</dbReference>
<evidence type="ECO:0000256" key="5">
    <source>
        <dbReference type="SAM" id="Phobius"/>
    </source>
</evidence>
<dbReference type="PROSITE" id="PS50112">
    <property type="entry name" value="PAS"/>
    <property type="match status" value="1"/>
</dbReference>
<dbReference type="GO" id="GO:0000155">
    <property type="term" value="F:phosphorelay sensor kinase activity"/>
    <property type="evidence" value="ECO:0007669"/>
    <property type="project" value="InterPro"/>
</dbReference>
<dbReference type="RefSeq" id="WP_163041953.1">
    <property type="nucleotide sequence ID" value="NZ_JAAAMJ010000001.1"/>
</dbReference>
<feature type="domain" description="Response regulatory" evidence="7">
    <location>
        <begin position="728"/>
        <end position="844"/>
    </location>
</feature>
<dbReference type="SUPFAM" id="SSF52172">
    <property type="entry name" value="CheY-like"/>
    <property type="match status" value="1"/>
</dbReference>
<dbReference type="Gene3D" id="3.30.450.20">
    <property type="entry name" value="PAS domain"/>
    <property type="match status" value="2"/>
</dbReference>
<dbReference type="PROSITE" id="PS50109">
    <property type="entry name" value="HIS_KIN"/>
    <property type="match status" value="1"/>
</dbReference>
<dbReference type="InterPro" id="IPR011006">
    <property type="entry name" value="CheY-like_superfamily"/>
</dbReference>
<dbReference type="SMART" id="SM00091">
    <property type="entry name" value="PAS"/>
    <property type="match status" value="3"/>
</dbReference>
<dbReference type="InterPro" id="IPR035965">
    <property type="entry name" value="PAS-like_dom_sf"/>
</dbReference>
<evidence type="ECO:0000259" key="6">
    <source>
        <dbReference type="PROSITE" id="PS50109"/>
    </source>
</evidence>
<evidence type="ECO:0000256" key="4">
    <source>
        <dbReference type="PROSITE-ProRule" id="PRU00169"/>
    </source>
</evidence>
<dbReference type="InterPro" id="IPR036097">
    <property type="entry name" value="HisK_dim/P_sf"/>
</dbReference>
<organism evidence="9 10">
    <name type="scientific">Aurantimonas aggregata</name>
    <dbReference type="NCBI Taxonomy" id="2047720"/>
    <lineage>
        <taxon>Bacteria</taxon>
        <taxon>Pseudomonadati</taxon>
        <taxon>Pseudomonadota</taxon>
        <taxon>Alphaproteobacteria</taxon>
        <taxon>Hyphomicrobiales</taxon>
        <taxon>Aurantimonadaceae</taxon>
        <taxon>Aurantimonas</taxon>
    </lineage>
</organism>
<dbReference type="SUPFAM" id="SSF55874">
    <property type="entry name" value="ATPase domain of HSP90 chaperone/DNA topoisomerase II/histidine kinase"/>
    <property type="match status" value="1"/>
</dbReference>
<dbReference type="PANTHER" id="PTHR43065">
    <property type="entry name" value="SENSOR HISTIDINE KINASE"/>
    <property type="match status" value="1"/>
</dbReference>
<dbReference type="Pfam" id="PF00072">
    <property type="entry name" value="Response_reg"/>
    <property type="match status" value="1"/>
</dbReference>
<dbReference type="Pfam" id="PF08448">
    <property type="entry name" value="PAS_4"/>
    <property type="match status" value="1"/>
</dbReference>
<reference evidence="9 10" key="1">
    <citation type="submission" date="2020-01" db="EMBL/GenBank/DDBJ databases">
        <title>Genomes of bacteria type strains.</title>
        <authorList>
            <person name="Chen J."/>
            <person name="Zhu S."/>
            <person name="Chen J."/>
        </authorList>
    </citation>
    <scope>NUCLEOTIDE SEQUENCE [LARGE SCALE GENOMIC DNA]</scope>
    <source>
        <strain evidence="9 10">KCTC 52919</strain>
    </source>
</reference>
<dbReference type="PROSITE" id="PS50110">
    <property type="entry name" value="RESPONSE_REGULATORY"/>
    <property type="match status" value="1"/>
</dbReference>
<dbReference type="FunFam" id="1.10.287.130:FF:000037">
    <property type="entry name" value="Hybrid sensor histidine kinase/response regulator"/>
    <property type="match status" value="1"/>
</dbReference>
<evidence type="ECO:0000256" key="1">
    <source>
        <dbReference type="ARBA" id="ARBA00000085"/>
    </source>
</evidence>
<dbReference type="InterPro" id="IPR005467">
    <property type="entry name" value="His_kinase_dom"/>
</dbReference>
<comment type="catalytic activity">
    <reaction evidence="1">
        <text>ATP + protein L-histidine = ADP + protein N-phospho-L-histidine.</text>
        <dbReference type="EC" id="2.7.13.3"/>
    </reaction>
</comment>
<dbReference type="SUPFAM" id="SSF55785">
    <property type="entry name" value="PYP-like sensor domain (PAS domain)"/>
    <property type="match status" value="3"/>
</dbReference>
<dbReference type="CDD" id="cd00082">
    <property type="entry name" value="HisKA"/>
    <property type="match status" value="1"/>
</dbReference>
<dbReference type="InterPro" id="IPR001789">
    <property type="entry name" value="Sig_transdc_resp-reg_receiver"/>
</dbReference>
<dbReference type="EMBL" id="JAAAMJ010000001">
    <property type="protein sequence ID" value="NDV85197.1"/>
    <property type="molecule type" value="Genomic_DNA"/>
</dbReference>
<keyword evidence="5" id="KW-0472">Membrane</keyword>
<dbReference type="Pfam" id="PF13188">
    <property type="entry name" value="PAS_8"/>
    <property type="match status" value="1"/>
</dbReference>
<dbReference type="PANTHER" id="PTHR43065:SF42">
    <property type="entry name" value="TWO-COMPONENT SENSOR PPRA"/>
    <property type="match status" value="1"/>
</dbReference>
<gene>
    <name evidence="9" type="ORF">GTW51_00605</name>
</gene>
<feature type="transmembrane region" description="Helical" evidence="5">
    <location>
        <begin position="49"/>
        <end position="75"/>
    </location>
</feature>
<dbReference type="InterPro" id="IPR003594">
    <property type="entry name" value="HATPase_dom"/>
</dbReference>
<dbReference type="SMART" id="SM00448">
    <property type="entry name" value="REC"/>
    <property type="match status" value="1"/>
</dbReference>
<dbReference type="InterPro" id="IPR000014">
    <property type="entry name" value="PAS"/>
</dbReference>
<proteinExistence type="predicted"/>
<evidence type="ECO:0000313" key="9">
    <source>
        <dbReference type="EMBL" id="NDV85197.1"/>
    </source>
</evidence>
<comment type="caution">
    <text evidence="9">The sequence shown here is derived from an EMBL/GenBank/DDBJ whole genome shotgun (WGS) entry which is preliminary data.</text>
</comment>
<dbReference type="InterPro" id="IPR004358">
    <property type="entry name" value="Sig_transdc_His_kin-like_C"/>
</dbReference>
<evidence type="ECO:0000256" key="2">
    <source>
        <dbReference type="ARBA" id="ARBA00012438"/>
    </source>
</evidence>
<evidence type="ECO:0000259" key="7">
    <source>
        <dbReference type="PROSITE" id="PS50110"/>
    </source>
</evidence>
<dbReference type="NCBIfam" id="NF046020">
    <property type="entry name" value="HisKinCckABruc"/>
    <property type="match status" value="1"/>
</dbReference>